<evidence type="ECO:0000259" key="4">
    <source>
        <dbReference type="Pfam" id="PF02752"/>
    </source>
</evidence>
<keyword evidence="6" id="KW-1185">Reference proteome</keyword>
<dbReference type="InterPro" id="IPR014753">
    <property type="entry name" value="Arrestin_N"/>
</dbReference>
<evidence type="ECO:0000256" key="2">
    <source>
        <dbReference type="SAM" id="MobiDB-lite"/>
    </source>
</evidence>
<dbReference type="GO" id="GO:0005737">
    <property type="term" value="C:cytoplasm"/>
    <property type="evidence" value="ECO:0007669"/>
    <property type="project" value="TreeGrafter"/>
</dbReference>
<dbReference type="Pfam" id="PF02752">
    <property type="entry name" value="Arrestin_C"/>
    <property type="match status" value="1"/>
</dbReference>
<dbReference type="InterPro" id="IPR014752">
    <property type="entry name" value="Arrestin-like_C"/>
</dbReference>
<dbReference type="PRINTS" id="PR00309">
    <property type="entry name" value="ARRESTIN"/>
</dbReference>
<dbReference type="Gene3D" id="2.60.40.640">
    <property type="match status" value="1"/>
</dbReference>
<comment type="similarity">
    <text evidence="1">Belongs to the arrestin family.</text>
</comment>
<dbReference type="PANTHER" id="PTHR11792">
    <property type="entry name" value="ARRESTIN"/>
    <property type="match status" value="1"/>
</dbReference>
<reference evidence="5 6" key="1">
    <citation type="submission" date="2024-05" db="EMBL/GenBank/DDBJ databases">
        <authorList>
            <person name="Wallberg A."/>
        </authorList>
    </citation>
    <scope>NUCLEOTIDE SEQUENCE [LARGE SCALE GENOMIC DNA]</scope>
</reference>
<evidence type="ECO:0000313" key="6">
    <source>
        <dbReference type="Proteomes" id="UP001497623"/>
    </source>
</evidence>
<comment type="caution">
    <text evidence="5">The sequence shown here is derived from an EMBL/GenBank/DDBJ whole genome shotgun (WGS) entry which is preliminary data.</text>
</comment>
<accession>A0AAV2QX69</accession>
<feature type="region of interest" description="Disordered" evidence="2">
    <location>
        <begin position="1"/>
        <end position="25"/>
    </location>
</feature>
<dbReference type="GO" id="GO:0007165">
    <property type="term" value="P:signal transduction"/>
    <property type="evidence" value="ECO:0007669"/>
    <property type="project" value="InterPro"/>
</dbReference>
<name>A0AAV2QX69_MEGNR</name>
<sequence>MFSDGDGPSGSSGAASRAPTDKFKAVRKASPNDKIVLYLFGREFMDNATTPPSIDGVILVDPTYASGSNRQVYVQMVIIFGRKGDPKAEIDFEHQFCTKTLSLECSQVYPVKREIEKTSRQEALITKLGEFAFPFRIDFPKLGAPSYQMMQGSRDEQSNLGLEYEVMAFVGEDEFDEHKRSSAKMAVWRVQALPPTLNLTGQMPKGQRSKSFMMYSGAVNIDLSLDKPMYSTDDQIKVDVNIANTTSKEITDVKVKLCQRNQIPMFTDDGSHDITVQKVEDKVHIPQGGKLAREYTLTTCLPRRATAAESSWKYGQVMLEGTIGRDGKEILAASTHINHSIQMRDLYGIYVEYVVKVKCTFGGTPGETVAEAAFILTQKEESKKDA</sequence>
<dbReference type="InterPro" id="IPR000698">
    <property type="entry name" value="Arrestin"/>
</dbReference>
<protein>
    <recommendedName>
        <fullName evidence="7">Arrestin C-terminal-like domain-containing protein</fullName>
    </recommendedName>
</protein>
<gene>
    <name evidence="5" type="ORF">MNOR_LOCUS16555</name>
</gene>
<evidence type="ECO:0000256" key="1">
    <source>
        <dbReference type="ARBA" id="ARBA00005298"/>
    </source>
</evidence>
<dbReference type="InterPro" id="IPR011022">
    <property type="entry name" value="Arrestin_C-like"/>
</dbReference>
<dbReference type="EMBL" id="CAXKWB010010939">
    <property type="protein sequence ID" value="CAL4099676.1"/>
    <property type="molecule type" value="Genomic_DNA"/>
</dbReference>
<dbReference type="SUPFAM" id="SSF81296">
    <property type="entry name" value="E set domains"/>
    <property type="match status" value="2"/>
</dbReference>
<feature type="domain" description="Arrestin-like N-terminal" evidence="3">
    <location>
        <begin position="53"/>
        <end position="185"/>
    </location>
</feature>
<dbReference type="Proteomes" id="UP001497623">
    <property type="component" value="Unassembled WGS sequence"/>
</dbReference>
<dbReference type="GO" id="GO:0001664">
    <property type="term" value="F:G protein-coupled receptor binding"/>
    <property type="evidence" value="ECO:0007669"/>
    <property type="project" value="TreeGrafter"/>
</dbReference>
<feature type="compositionally biased region" description="Low complexity" evidence="2">
    <location>
        <begin position="1"/>
        <end position="16"/>
    </location>
</feature>
<dbReference type="PANTHER" id="PTHR11792:SF16">
    <property type="entry name" value="PHOSRESTIN-2"/>
    <property type="match status" value="1"/>
</dbReference>
<dbReference type="InterPro" id="IPR011021">
    <property type="entry name" value="Arrestin-like_N"/>
</dbReference>
<dbReference type="Pfam" id="PF00339">
    <property type="entry name" value="Arrestin_N"/>
    <property type="match status" value="1"/>
</dbReference>
<evidence type="ECO:0008006" key="7">
    <source>
        <dbReference type="Google" id="ProtNLM"/>
    </source>
</evidence>
<feature type="domain" description="Arrestin C-terminal-like" evidence="4">
    <location>
        <begin position="216"/>
        <end position="375"/>
    </location>
</feature>
<proteinExistence type="inferred from homology"/>
<dbReference type="InterPro" id="IPR014756">
    <property type="entry name" value="Ig_E-set"/>
</dbReference>
<dbReference type="Gene3D" id="2.60.40.840">
    <property type="match status" value="1"/>
</dbReference>
<organism evidence="5 6">
    <name type="scientific">Meganyctiphanes norvegica</name>
    <name type="common">Northern krill</name>
    <name type="synonym">Thysanopoda norvegica</name>
    <dbReference type="NCBI Taxonomy" id="48144"/>
    <lineage>
        <taxon>Eukaryota</taxon>
        <taxon>Metazoa</taxon>
        <taxon>Ecdysozoa</taxon>
        <taxon>Arthropoda</taxon>
        <taxon>Crustacea</taxon>
        <taxon>Multicrustacea</taxon>
        <taxon>Malacostraca</taxon>
        <taxon>Eumalacostraca</taxon>
        <taxon>Eucarida</taxon>
        <taxon>Euphausiacea</taxon>
        <taxon>Euphausiidae</taxon>
        <taxon>Meganyctiphanes</taxon>
    </lineage>
</organism>
<evidence type="ECO:0000313" key="5">
    <source>
        <dbReference type="EMBL" id="CAL4099676.1"/>
    </source>
</evidence>
<dbReference type="AlphaFoldDB" id="A0AAV2QX69"/>
<dbReference type="GO" id="GO:0002031">
    <property type="term" value="P:G protein-coupled receptor internalization"/>
    <property type="evidence" value="ECO:0007669"/>
    <property type="project" value="TreeGrafter"/>
</dbReference>
<evidence type="ECO:0000259" key="3">
    <source>
        <dbReference type="Pfam" id="PF00339"/>
    </source>
</evidence>